<sequence length="67" mass="8097">MMKRYKNFSEIEVDLKRLNLERQIAWEELKLTKNELVEDVSPSGWISSIAKFVGKYGIWMLVKRFFR</sequence>
<gene>
    <name evidence="1" type="ORF">ACFOSX_13170</name>
</gene>
<dbReference type="Pfam" id="PF19852">
    <property type="entry name" value="DUF6327"/>
    <property type="match status" value="1"/>
</dbReference>
<name>A0ABV8ALE0_9FLAO</name>
<dbReference type="EMBL" id="JBHSAT010000023">
    <property type="protein sequence ID" value="MFC3878184.1"/>
    <property type="molecule type" value="Genomic_DNA"/>
</dbReference>
<keyword evidence="2" id="KW-1185">Reference proteome</keyword>
<dbReference type="RefSeq" id="WP_386102056.1">
    <property type="nucleotide sequence ID" value="NZ_JBHSAT010000023.1"/>
</dbReference>
<evidence type="ECO:0000313" key="1">
    <source>
        <dbReference type="EMBL" id="MFC3878184.1"/>
    </source>
</evidence>
<evidence type="ECO:0000313" key="2">
    <source>
        <dbReference type="Proteomes" id="UP001595812"/>
    </source>
</evidence>
<organism evidence="1 2">
    <name type="scientific">Winogradskyella maritima</name>
    <dbReference type="NCBI Taxonomy" id="1517766"/>
    <lineage>
        <taxon>Bacteria</taxon>
        <taxon>Pseudomonadati</taxon>
        <taxon>Bacteroidota</taxon>
        <taxon>Flavobacteriia</taxon>
        <taxon>Flavobacteriales</taxon>
        <taxon>Flavobacteriaceae</taxon>
        <taxon>Winogradskyella</taxon>
    </lineage>
</organism>
<proteinExistence type="predicted"/>
<accession>A0ABV8ALE0</accession>
<dbReference type="Proteomes" id="UP001595812">
    <property type="component" value="Unassembled WGS sequence"/>
</dbReference>
<protein>
    <submittedName>
        <fullName evidence="1">DUF6327 family protein</fullName>
    </submittedName>
</protein>
<dbReference type="InterPro" id="IPR046290">
    <property type="entry name" value="DUF6327"/>
</dbReference>
<reference evidence="2" key="1">
    <citation type="journal article" date="2019" name="Int. J. Syst. Evol. Microbiol.">
        <title>The Global Catalogue of Microorganisms (GCM) 10K type strain sequencing project: providing services to taxonomists for standard genome sequencing and annotation.</title>
        <authorList>
            <consortium name="The Broad Institute Genomics Platform"/>
            <consortium name="The Broad Institute Genome Sequencing Center for Infectious Disease"/>
            <person name="Wu L."/>
            <person name="Ma J."/>
        </authorList>
    </citation>
    <scope>NUCLEOTIDE SEQUENCE [LARGE SCALE GENOMIC DNA]</scope>
    <source>
        <strain evidence="2">CECT 8979</strain>
    </source>
</reference>
<comment type="caution">
    <text evidence="1">The sequence shown here is derived from an EMBL/GenBank/DDBJ whole genome shotgun (WGS) entry which is preliminary data.</text>
</comment>